<evidence type="ECO:0000313" key="2">
    <source>
        <dbReference type="EMBL" id="KAL3859105.1"/>
    </source>
</evidence>
<name>A0ABD3VF14_SINWO</name>
<reference evidence="2 3" key="1">
    <citation type="submission" date="2024-11" db="EMBL/GenBank/DDBJ databases">
        <title>Chromosome-level genome assembly of the freshwater bivalve Anodonta woodiana.</title>
        <authorList>
            <person name="Chen X."/>
        </authorList>
    </citation>
    <scope>NUCLEOTIDE SEQUENCE [LARGE SCALE GENOMIC DNA]</scope>
    <source>
        <strain evidence="2">MN2024</strain>
        <tissue evidence="2">Gills</tissue>
    </source>
</reference>
<dbReference type="EMBL" id="JBJQND010000012">
    <property type="protein sequence ID" value="KAL3859105.1"/>
    <property type="molecule type" value="Genomic_DNA"/>
</dbReference>
<evidence type="ECO:0000256" key="1">
    <source>
        <dbReference type="SAM" id="Phobius"/>
    </source>
</evidence>
<organism evidence="2 3">
    <name type="scientific">Sinanodonta woodiana</name>
    <name type="common">Chinese pond mussel</name>
    <name type="synonym">Anodonta woodiana</name>
    <dbReference type="NCBI Taxonomy" id="1069815"/>
    <lineage>
        <taxon>Eukaryota</taxon>
        <taxon>Metazoa</taxon>
        <taxon>Spiralia</taxon>
        <taxon>Lophotrochozoa</taxon>
        <taxon>Mollusca</taxon>
        <taxon>Bivalvia</taxon>
        <taxon>Autobranchia</taxon>
        <taxon>Heteroconchia</taxon>
        <taxon>Palaeoheterodonta</taxon>
        <taxon>Unionida</taxon>
        <taxon>Unionoidea</taxon>
        <taxon>Unionidae</taxon>
        <taxon>Unioninae</taxon>
        <taxon>Sinanodonta</taxon>
    </lineage>
</organism>
<keyword evidence="1" id="KW-0812">Transmembrane</keyword>
<feature type="transmembrane region" description="Helical" evidence="1">
    <location>
        <begin position="39"/>
        <end position="59"/>
    </location>
</feature>
<evidence type="ECO:0000313" key="3">
    <source>
        <dbReference type="Proteomes" id="UP001634394"/>
    </source>
</evidence>
<comment type="caution">
    <text evidence="2">The sequence shown here is derived from an EMBL/GenBank/DDBJ whole genome shotgun (WGS) entry which is preliminary data.</text>
</comment>
<dbReference type="Proteomes" id="UP001634394">
    <property type="component" value="Unassembled WGS sequence"/>
</dbReference>
<sequence>MKDDTPVNLTVSQAVTISSIGHNDEVINETGERERTDTIAAVTIAVLAVVIIFTLLLVFRALRKRRRARQGQQLNTPIPSITTGIMGTGAQAYAIQINPDPVHSHVTWEPVADTSAQSLHYSASSV</sequence>
<keyword evidence="1" id="KW-0472">Membrane</keyword>
<protein>
    <submittedName>
        <fullName evidence="2">Uncharacterized protein</fullName>
    </submittedName>
</protein>
<accession>A0ABD3VF14</accession>
<gene>
    <name evidence="2" type="ORF">ACJMK2_009338</name>
</gene>
<keyword evidence="1" id="KW-1133">Transmembrane helix</keyword>
<keyword evidence="3" id="KW-1185">Reference proteome</keyword>
<proteinExistence type="predicted"/>
<dbReference type="AlphaFoldDB" id="A0ABD3VF14"/>